<dbReference type="OrthoDB" id="9815923at2"/>
<name>A0A1H2V2R0_THIRO</name>
<dbReference type="EMBL" id="FNNZ01000006">
    <property type="protein sequence ID" value="SDW62565.1"/>
    <property type="molecule type" value="Genomic_DNA"/>
</dbReference>
<dbReference type="InterPro" id="IPR001173">
    <property type="entry name" value="Glyco_trans_2-like"/>
</dbReference>
<feature type="compositionally biased region" description="Basic and acidic residues" evidence="1">
    <location>
        <begin position="266"/>
        <end position="275"/>
    </location>
</feature>
<dbReference type="STRING" id="1058.SAMN05421783_106100"/>
<dbReference type="AlphaFoldDB" id="A0A1H2V2R0"/>
<dbReference type="SUPFAM" id="SSF53448">
    <property type="entry name" value="Nucleotide-diphospho-sugar transferases"/>
    <property type="match status" value="1"/>
</dbReference>
<dbReference type="Proteomes" id="UP000198816">
    <property type="component" value="Unassembled WGS sequence"/>
</dbReference>
<evidence type="ECO:0000259" key="2">
    <source>
        <dbReference type="Pfam" id="PF00535"/>
    </source>
</evidence>
<keyword evidence="4" id="KW-1185">Reference proteome</keyword>
<evidence type="ECO:0000313" key="3">
    <source>
        <dbReference type="EMBL" id="SDW62565.1"/>
    </source>
</evidence>
<dbReference type="Pfam" id="PF00535">
    <property type="entry name" value="Glycos_transf_2"/>
    <property type="match status" value="1"/>
</dbReference>
<proteinExistence type="predicted"/>
<protein>
    <submittedName>
        <fullName evidence="3">Glycosyl transferase family 2</fullName>
    </submittedName>
</protein>
<organism evidence="3 4">
    <name type="scientific">Thiocapsa roseopersicina</name>
    <dbReference type="NCBI Taxonomy" id="1058"/>
    <lineage>
        <taxon>Bacteria</taxon>
        <taxon>Pseudomonadati</taxon>
        <taxon>Pseudomonadota</taxon>
        <taxon>Gammaproteobacteria</taxon>
        <taxon>Chromatiales</taxon>
        <taxon>Chromatiaceae</taxon>
        <taxon>Thiocapsa</taxon>
    </lineage>
</organism>
<dbReference type="GO" id="GO:0016740">
    <property type="term" value="F:transferase activity"/>
    <property type="evidence" value="ECO:0007669"/>
    <property type="project" value="UniProtKB-KW"/>
</dbReference>
<feature type="domain" description="Glycosyltransferase 2-like" evidence="2">
    <location>
        <begin position="8"/>
        <end position="155"/>
    </location>
</feature>
<evidence type="ECO:0000256" key="1">
    <source>
        <dbReference type="SAM" id="MobiDB-lite"/>
    </source>
</evidence>
<accession>A0A1H2V2R0</accession>
<reference evidence="4" key="1">
    <citation type="submission" date="2016-10" db="EMBL/GenBank/DDBJ databases">
        <authorList>
            <person name="Varghese N."/>
            <person name="Submissions S."/>
        </authorList>
    </citation>
    <scope>NUCLEOTIDE SEQUENCE [LARGE SCALE GENOMIC DNA]</scope>
    <source>
        <strain evidence="4">DSM 217</strain>
    </source>
</reference>
<gene>
    <name evidence="3" type="ORF">SAMN05421783_106100</name>
</gene>
<dbReference type="InterPro" id="IPR029044">
    <property type="entry name" value="Nucleotide-diphossugar_trans"/>
</dbReference>
<feature type="region of interest" description="Disordered" evidence="1">
    <location>
        <begin position="254"/>
        <end position="275"/>
    </location>
</feature>
<keyword evidence="3" id="KW-0808">Transferase</keyword>
<sequence>MQQSALAILATFNEERFIRACLENLIRQGFEVYLIDNESTDRTLDVAREYVGHGLIHIESLARHGIYSWERILQRKVEIARDCEHDWVMHVDADEIRLPPPDFGTIREAIERVDSEGYNAINFVEFCFVPTREAPDHEHPDFQKTMRWYYPLRPCMHHRLNLWKRGDAQVDLTSAGGHRVSFPGLHVWPADFPMRHYLFLSAAHAKAKWVDRIYDPEELKRGWHRSRAELRATDIALQSCRELRLYRSDAELDASDPLSSHPVLTRHTDTEPREV</sequence>
<evidence type="ECO:0000313" key="4">
    <source>
        <dbReference type="Proteomes" id="UP000198816"/>
    </source>
</evidence>
<dbReference type="RefSeq" id="WP_093030084.1">
    <property type="nucleotide sequence ID" value="NZ_FNNZ01000006.1"/>
</dbReference>
<dbReference type="Gene3D" id="3.90.550.10">
    <property type="entry name" value="Spore Coat Polysaccharide Biosynthesis Protein SpsA, Chain A"/>
    <property type="match status" value="1"/>
</dbReference>